<comment type="catalytic activity">
    <reaction evidence="4">
        <text>ATP + (deoxyribonucleotide)n-3'-hydroxyl + 5'-phospho-(deoxyribonucleotide)m = (deoxyribonucleotide)n+m + AMP + diphosphate.</text>
        <dbReference type="EC" id="6.5.1.1"/>
    </reaction>
</comment>
<proteinExistence type="inferred from homology"/>
<dbReference type="Gene3D" id="2.40.50.140">
    <property type="entry name" value="Nucleic acid-binding proteins"/>
    <property type="match status" value="1"/>
</dbReference>
<evidence type="ECO:0000256" key="3">
    <source>
        <dbReference type="ARBA" id="ARBA00022598"/>
    </source>
</evidence>
<organism evidence="8 9">
    <name type="scientific">Tsuneonella deserti</name>
    <dbReference type="NCBI Taxonomy" id="2035528"/>
    <lineage>
        <taxon>Bacteria</taxon>
        <taxon>Pseudomonadati</taxon>
        <taxon>Pseudomonadota</taxon>
        <taxon>Alphaproteobacteria</taxon>
        <taxon>Sphingomonadales</taxon>
        <taxon>Erythrobacteraceae</taxon>
        <taxon>Tsuneonella</taxon>
    </lineage>
</organism>
<dbReference type="CDD" id="cd07970">
    <property type="entry name" value="OBF_DNA_ligase_LigC"/>
    <property type="match status" value="1"/>
</dbReference>
<sequence>MREPCEKDWGPRDSPGPRCVSRPDAPVALPKPAMNTVRSMDGLEIPLSTPPMEARLVDHLPQGDDLQYEPKWDGFRCLVFRDHADVALMSKSGKPLHRYFPELAAALGSVRQKQFVVDGEIVLPINGVLSFAALQSRLHPAASRIERLSRETPAQLMLFDCLQLGSQVLIDEPLANRRAALEKFAAGLPESIMLSPVTLKADVARDWLARSGGALDGVIAKRRDQAYQPGERAMFKHKVERTADCVIGGFRYDAKGTKIASLLLGLHDGEGLLHHVGFTSSFNEDQRAELRALLEPLKGASAFTGSAPGGASRWSKNGRSSEWMAVEPKLVAEVRYDQVTGGRFRHGTTFLRWRPDKSPTQCTLDQLSAELGPAELETVLSGVPG</sequence>
<evidence type="ECO:0000259" key="7">
    <source>
        <dbReference type="Pfam" id="PF04679"/>
    </source>
</evidence>
<feature type="domain" description="ATP-dependent DNA ligase family profile" evidence="6">
    <location>
        <begin position="62"/>
        <end position="238"/>
    </location>
</feature>
<evidence type="ECO:0000313" key="9">
    <source>
        <dbReference type="Proteomes" id="UP000619041"/>
    </source>
</evidence>
<dbReference type="Proteomes" id="UP000619041">
    <property type="component" value="Unassembled WGS sequence"/>
</dbReference>
<dbReference type="EC" id="6.5.1.1" evidence="2"/>
<dbReference type="InterPro" id="IPR012340">
    <property type="entry name" value="NA-bd_OB-fold"/>
</dbReference>
<dbReference type="PANTHER" id="PTHR45674:SF4">
    <property type="entry name" value="DNA LIGASE 1"/>
    <property type="match status" value="1"/>
</dbReference>
<dbReference type="InterPro" id="IPR012310">
    <property type="entry name" value="DNA_ligase_ATP-dep_cent"/>
</dbReference>
<dbReference type="Gene3D" id="3.30.1490.70">
    <property type="match status" value="1"/>
</dbReference>
<dbReference type="Pfam" id="PF04679">
    <property type="entry name" value="DNA_ligase_A_C"/>
    <property type="match status" value="1"/>
</dbReference>
<dbReference type="PANTHER" id="PTHR45674">
    <property type="entry name" value="DNA LIGASE 1/3 FAMILY MEMBER"/>
    <property type="match status" value="1"/>
</dbReference>
<dbReference type="EMBL" id="BMKL01000001">
    <property type="protein sequence ID" value="GGD96552.1"/>
    <property type="molecule type" value="Genomic_DNA"/>
</dbReference>
<keyword evidence="9" id="KW-1185">Reference proteome</keyword>
<dbReference type="InterPro" id="IPR050191">
    <property type="entry name" value="ATP-dep_DNA_ligase"/>
</dbReference>
<feature type="region of interest" description="Disordered" evidence="5">
    <location>
        <begin position="1"/>
        <end position="32"/>
    </location>
</feature>
<name>A0ABQ1S6H7_9SPHN</name>
<gene>
    <name evidence="8" type="primary">ligC</name>
    <name evidence="8" type="ORF">GCM10011515_15510</name>
</gene>
<feature type="domain" description="DNA ligase ATP-dependent C-terminal" evidence="7">
    <location>
        <begin position="256"/>
        <end position="357"/>
    </location>
</feature>
<evidence type="ECO:0000259" key="6">
    <source>
        <dbReference type="Pfam" id="PF01068"/>
    </source>
</evidence>
<accession>A0ABQ1S6H7</accession>
<comment type="caution">
    <text evidence="8">The sequence shown here is derived from an EMBL/GenBank/DDBJ whole genome shotgun (WGS) entry which is preliminary data.</text>
</comment>
<keyword evidence="3 8" id="KW-0436">Ligase</keyword>
<dbReference type="SUPFAM" id="SSF56091">
    <property type="entry name" value="DNA ligase/mRNA capping enzyme, catalytic domain"/>
    <property type="match status" value="1"/>
</dbReference>
<feature type="compositionally biased region" description="Basic and acidic residues" evidence="5">
    <location>
        <begin position="1"/>
        <end position="11"/>
    </location>
</feature>
<evidence type="ECO:0000256" key="5">
    <source>
        <dbReference type="SAM" id="MobiDB-lite"/>
    </source>
</evidence>
<dbReference type="GO" id="GO:0016874">
    <property type="term" value="F:ligase activity"/>
    <property type="evidence" value="ECO:0007669"/>
    <property type="project" value="UniProtKB-KW"/>
</dbReference>
<dbReference type="SUPFAM" id="SSF50249">
    <property type="entry name" value="Nucleic acid-binding proteins"/>
    <property type="match status" value="1"/>
</dbReference>
<dbReference type="InterPro" id="IPR044117">
    <property type="entry name" value="OBF_LigC-like"/>
</dbReference>
<dbReference type="InterPro" id="IPR012309">
    <property type="entry name" value="DNA_ligase_ATP-dep_C"/>
</dbReference>
<dbReference type="InterPro" id="IPR044119">
    <property type="entry name" value="Adenylation_LigC-like"/>
</dbReference>
<evidence type="ECO:0000313" key="8">
    <source>
        <dbReference type="EMBL" id="GGD96552.1"/>
    </source>
</evidence>
<reference evidence="9" key="1">
    <citation type="journal article" date="2019" name="Int. J. Syst. Evol. Microbiol.">
        <title>The Global Catalogue of Microorganisms (GCM) 10K type strain sequencing project: providing services to taxonomists for standard genome sequencing and annotation.</title>
        <authorList>
            <consortium name="The Broad Institute Genomics Platform"/>
            <consortium name="The Broad Institute Genome Sequencing Center for Infectious Disease"/>
            <person name="Wu L."/>
            <person name="Ma J."/>
        </authorList>
    </citation>
    <scope>NUCLEOTIDE SEQUENCE [LARGE SCALE GENOMIC DNA]</scope>
    <source>
        <strain evidence="9">CGMCC 1.15959</strain>
    </source>
</reference>
<evidence type="ECO:0000256" key="1">
    <source>
        <dbReference type="ARBA" id="ARBA00007572"/>
    </source>
</evidence>
<comment type="similarity">
    <text evidence="1">Belongs to the ATP-dependent DNA ligase family.</text>
</comment>
<dbReference type="NCBIfam" id="NF006078">
    <property type="entry name" value="PRK08224.1"/>
    <property type="match status" value="1"/>
</dbReference>
<evidence type="ECO:0000256" key="4">
    <source>
        <dbReference type="ARBA" id="ARBA00034003"/>
    </source>
</evidence>
<evidence type="ECO:0000256" key="2">
    <source>
        <dbReference type="ARBA" id="ARBA00012727"/>
    </source>
</evidence>
<dbReference type="CDD" id="cd07905">
    <property type="entry name" value="Adenylation_DNA_ligase_LigC"/>
    <property type="match status" value="1"/>
</dbReference>
<dbReference type="Pfam" id="PF01068">
    <property type="entry name" value="DNA_ligase_A_M"/>
    <property type="match status" value="1"/>
</dbReference>
<dbReference type="Gene3D" id="3.30.470.30">
    <property type="entry name" value="DNA ligase/mRNA capping enzyme"/>
    <property type="match status" value="1"/>
</dbReference>
<protein>
    <recommendedName>
        <fullName evidence="2">DNA ligase (ATP)</fullName>
        <ecNumber evidence="2">6.5.1.1</ecNumber>
    </recommendedName>
</protein>